<dbReference type="RefSeq" id="WP_092477348.1">
    <property type="nucleotide sequence ID" value="NZ_FOHN01000006.1"/>
</dbReference>
<name>A0A1I0B5B3_9FIRM</name>
<evidence type="ECO:0000313" key="3">
    <source>
        <dbReference type="Proteomes" id="UP000199800"/>
    </source>
</evidence>
<dbReference type="EMBL" id="FOHN01000006">
    <property type="protein sequence ID" value="SET01698.1"/>
    <property type="molecule type" value="Genomic_DNA"/>
</dbReference>
<organism evidence="2 3">
    <name type="scientific">[Clostridium] polysaccharolyticum</name>
    <dbReference type="NCBI Taxonomy" id="29364"/>
    <lineage>
        <taxon>Bacteria</taxon>
        <taxon>Bacillati</taxon>
        <taxon>Bacillota</taxon>
        <taxon>Clostridia</taxon>
        <taxon>Lachnospirales</taxon>
        <taxon>Lachnospiraceae</taxon>
    </lineage>
</organism>
<feature type="domain" description="Phospholipase C/D" evidence="1">
    <location>
        <begin position="11"/>
        <end position="154"/>
    </location>
</feature>
<dbReference type="Proteomes" id="UP000199800">
    <property type="component" value="Unassembled WGS sequence"/>
</dbReference>
<dbReference type="OrthoDB" id="9810528at2"/>
<evidence type="ECO:0000313" key="2">
    <source>
        <dbReference type="EMBL" id="SET01698.1"/>
    </source>
</evidence>
<dbReference type="Pfam" id="PF00882">
    <property type="entry name" value="Zn_dep_PLPC"/>
    <property type="match status" value="1"/>
</dbReference>
<gene>
    <name evidence="2" type="ORF">SAMN04487772_106167</name>
</gene>
<dbReference type="InterPro" id="IPR029002">
    <property type="entry name" value="PLPC/GPLD1"/>
</dbReference>
<evidence type="ECO:0000259" key="1">
    <source>
        <dbReference type="Pfam" id="PF00882"/>
    </source>
</evidence>
<reference evidence="2 3" key="1">
    <citation type="submission" date="2016-10" db="EMBL/GenBank/DDBJ databases">
        <authorList>
            <person name="de Groot N.N."/>
        </authorList>
    </citation>
    <scope>NUCLEOTIDE SEQUENCE [LARGE SCALE GENOMIC DNA]</scope>
    <source>
        <strain evidence="2 3">DSM 1801</strain>
    </source>
</reference>
<accession>A0A1I0B5B3</accession>
<sequence length="296" mass="35627">MPAFFTHYAFCVDNYKKLKNNFLKSIIKEHRKAYALGAIGPDIFFYYFPDIRRKEKKPGNLLHENFTQRFFEHMLKRAEIMPKKKQRIAYAYIAGFICHYQSDVHCHPFVYEESAWANPHIRNEKHFALEGAMEVYCCYERLHRLPTELDQRSLIKINKEERNVIATLLADAYNTTYIGVKQSKLRIQRILWFVRAVIWALEDKKGRKERIWTRLEKWFTGYNETAPLFINNNTYAYTVEDWYVFSQYYKKGLKSCENIMLYFTEYLEKTGDKRRMRSKLLEELGDESYHNGKIFS</sequence>
<dbReference type="STRING" id="29364.SAMN04487772_106167"/>
<dbReference type="AlphaFoldDB" id="A0A1I0B5B3"/>
<proteinExistence type="predicted"/>
<protein>
    <submittedName>
        <fullName evidence="2">Zinc dependent phospholipase C</fullName>
    </submittedName>
</protein>
<keyword evidence="3" id="KW-1185">Reference proteome</keyword>